<keyword evidence="4 6" id="KW-1133">Transmembrane helix</keyword>
<evidence type="ECO:0000313" key="8">
    <source>
        <dbReference type="Proteomes" id="UP000075583"/>
    </source>
</evidence>
<dbReference type="STRING" id="279360.MB14_05065"/>
<gene>
    <name evidence="7" type="ORF">MB14_05065</name>
</gene>
<comment type="caution">
    <text evidence="7">The sequence shown here is derived from an EMBL/GenBank/DDBJ whole genome shotgun (WGS) entry which is preliminary data.</text>
</comment>
<dbReference type="PANTHER" id="PTHR33529">
    <property type="entry name" value="SLR0882 PROTEIN-RELATED"/>
    <property type="match status" value="1"/>
</dbReference>
<dbReference type="EMBL" id="LQZQ01000045">
    <property type="protein sequence ID" value="KYG74582.1"/>
    <property type="molecule type" value="Genomic_DNA"/>
</dbReference>
<dbReference type="Pfam" id="PF03739">
    <property type="entry name" value="LptF_LptG"/>
    <property type="match status" value="1"/>
</dbReference>
<feature type="transmembrane region" description="Helical" evidence="6">
    <location>
        <begin position="468"/>
        <end position="485"/>
    </location>
</feature>
<comment type="subcellular location">
    <subcellularLocation>
        <location evidence="1">Cell membrane</location>
        <topology evidence="1">Multi-pass membrane protein</topology>
    </subcellularLocation>
</comment>
<dbReference type="GO" id="GO:0043190">
    <property type="term" value="C:ATP-binding cassette (ABC) transporter complex"/>
    <property type="evidence" value="ECO:0007669"/>
    <property type="project" value="TreeGrafter"/>
</dbReference>
<keyword evidence="2" id="KW-1003">Cell membrane</keyword>
<feature type="transmembrane region" description="Helical" evidence="6">
    <location>
        <begin position="96"/>
        <end position="117"/>
    </location>
</feature>
<dbReference type="GO" id="GO:0015920">
    <property type="term" value="P:lipopolysaccharide transport"/>
    <property type="evidence" value="ECO:0007669"/>
    <property type="project" value="TreeGrafter"/>
</dbReference>
<feature type="transmembrane region" description="Helical" evidence="6">
    <location>
        <begin position="53"/>
        <end position="75"/>
    </location>
</feature>
<feature type="transmembrane region" description="Helical" evidence="6">
    <location>
        <begin position="497"/>
        <end position="519"/>
    </location>
</feature>
<dbReference type="InterPro" id="IPR005495">
    <property type="entry name" value="LptG/LptF_permease"/>
</dbReference>
<dbReference type="RefSeq" id="WP_062591742.1">
    <property type="nucleotide sequence ID" value="NZ_LQZQ01000045.1"/>
</dbReference>
<dbReference type="OrthoDB" id="1096108at2"/>
<evidence type="ECO:0000256" key="1">
    <source>
        <dbReference type="ARBA" id="ARBA00004651"/>
    </source>
</evidence>
<reference evidence="7" key="1">
    <citation type="submission" date="2016-01" db="EMBL/GenBank/DDBJ databases">
        <title>Genome sequencing of Roseivirga ehrenbergii KMM 6017.</title>
        <authorList>
            <person name="Selvaratnam C."/>
            <person name="Thevarajoo S."/>
            <person name="Goh K.M."/>
            <person name="Ee R."/>
            <person name="Chan K.-G."/>
            <person name="Chong C.S."/>
        </authorList>
    </citation>
    <scope>NUCLEOTIDE SEQUENCE [LARGE SCALE GENOMIC DNA]</scope>
    <source>
        <strain evidence="7">KMM 6017</strain>
    </source>
</reference>
<protein>
    <recommendedName>
        <fullName evidence="9">Permease</fullName>
    </recommendedName>
</protein>
<sequence length="554" mass="62777">MKKIDKLVFGSFIGPFLLTLIVVDFILLLVTLLKYFDKIMGKGLEFSVFAELIAYFSISASPDAFPLAVLLSAIMTFGNLGEHSELTAVKSSGISLVRSLASIFVFVLFLTGFTYYFNTQLVPKINLKTYSLLWDMRSKKPALDIREGVFYNGIPGYSIKVNKKIDDERLLDIIIYDHTNRSKRGNKEVILADSGRMYTFMNQRYLALELYNGIKYDEGSNDKYDQKIDGGQFVRNRFEKSIIRFDLSSFDMGETDQNAFSRSRLVQTRDDLKVGIDSMSLDILRSKKTLFRQVGAKFSYHILRDVETPSQIEKELSFYDSLRTARKKVVAENVDVDTGLSEVEDLNSRDIPVDDLPEVAFMRTPAPPSVEKKTEVKGRAMSDDEVIMAVEAFYNTRAKKMNVYATALNSARGSNATINANISTLATVQRDKNKFRVTRTQQISRSFACLVMFLIGAPIGAIIKKGGLGLPVIISVVFFLIYYTLNTLGDKWGKQGVVDPLFAMWLSNIILLPFGFFFLRQASKDARLFEADFYAVWIEKAKKFFSRKKELKTA</sequence>
<organism evidence="7 8">
    <name type="scientific">Roseivirga ehrenbergii (strain DSM 102268 / JCM 13514 / KCTC 12282 / NCIMB 14502 / KMM 6017)</name>
    <dbReference type="NCBI Taxonomy" id="279360"/>
    <lineage>
        <taxon>Bacteria</taxon>
        <taxon>Pseudomonadati</taxon>
        <taxon>Bacteroidota</taxon>
        <taxon>Cytophagia</taxon>
        <taxon>Cytophagales</taxon>
        <taxon>Roseivirgaceae</taxon>
        <taxon>Roseivirga</taxon>
    </lineage>
</organism>
<dbReference type="AlphaFoldDB" id="A0A150X7E9"/>
<name>A0A150X7E9_ROSEK</name>
<keyword evidence="5 6" id="KW-0472">Membrane</keyword>
<proteinExistence type="predicted"/>
<feature type="transmembrane region" description="Helical" evidence="6">
    <location>
        <begin position="7"/>
        <end position="33"/>
    </location>
</feature>
<evidence type="ECO:0000256" key="3">
    <source>
        <dbReference type="ARBA" id="ARBA00022692"/>
    </source>
</evidence>
<evidence type="ECO:0000313" key="7">
    <source>
        <dbReference type="EMBL" id="KYG74582.1"/>
    </source>
</evidence>
<evidence type="ECO:0000256" key="6">
    <source>
        <dbReference type="SAM" id="Phobius"/>
    </source>
</evidence>
<evidence type="ECO:0008006" key="9">
    <source>
        <dbReference type="Google" id="ProtNLM"/>
    </source>
</evidence>
<keyword evidence="3 6" id="KW-0812">Transmembrane</keyword>
<feature type="transmembrane region" description="Helical" evidence="6">
    <location>
        <begin position="443"/>
        <end position="463"/>
    </location>
</feature>
<evidence type="ECO:0000256" key="2">
    <source>
        <dbReference type="ARBA" id="ARBA00022475"/>
    </source>
</evidence>
<dbReference type="PANTHER" id="PTHR33529:SF6">
    <property type="entry name" value="YJGP_YJGQ FAMILY PERMEASE"/>
    <property type="match status" value="1"/>
</dbReference>
<dbReference type="Proteomes" id="UP000075583">
    <property type="component" value="Unassembled WGS sequence"/>
</dbReference>
<evidence type="ECO:0000256" key="5">
    <source>
        <dbReference type="ARBA" id="ARBA00023136"/>
    </source>
</evidence>
<keyword evidence="8" id="KW-1185">Reference proteome</keyword>
<accession>A0A150X7E9</accession>
<evidence type="ECO:0000256" key="4">
    <source>
        <dbReference type="ARBA" id="ARBA00022989"/>
    </source>
</evidence>